<evidence type="ECO:0000256" key="3">
    <source>
        <dbReference type="ARBA" id="ARBA00022960"/>
    </source>
</evidence>
<dbReference type="EMBL" id="CP059066">
    <property type="protein sequence ID" value="QSQ08791.1"/>
    <property type="molecule type" value="Genomic_DNA"/>
</dbReference>
<dbReference type="KEGG" id="kme:H0A61_01136"/>
<dbReference type="PROSITE" id="PS51191">
    <property type="entry name" value="FEMABX"/>
    <property type="match status" value="1"/>
</dbReference>
<dbReference type="Proteomes" id="UP000662904">
    <property type="component" value="Chromosome"/>
</dbReference>
<comment type="similarity">
    <text evidence="1">Belongs to the FemABX family.</text>
</comment>
<evidence type="ECO:0000256" key="2">
    <source>
        <dbReference type="ARBA" id="ARBA00022679"/>
    </source>
</evidence>
<accession>A0A8A0RK29</accession>
<dbReference type="PANTHER" id="PTHR36174:SF1">
    <property type="entry name" value="LIPID II:GLYCINE GLYCYLTRANSFERASE"/>
    <property type="match status" value="1"/>
</dbReference>
<dbReference type="PROSITE" id="PS51186">
    <property type="entry name" value="GNAT"/>
    <property type="match status" value="1"/>
</dbReference>
<evidence type="ECO:0000256" key="5">
    <source>
        <dbReference type="ARBA" id="ARBA00023315"/>
    </source>
</evidence>
<evidence type="ECO:0000256" key="4">
    <source>
        <dbReference type="ARBA" id="ARBA00022984"/>
    </source>
</evidence>
<sequence>MNIKEIKPEERELFNNFMANGPKGHILQSYEWGEVKETTGWEPIRLLVEDEGRIKAGISVLKRPLPLPGKSIYYAPRGPVADFSDHKTLDFLLGEIRKRALRDNALFLKIDPDIPAENKGAAVNYLESRGFVSSDKGLNFEGVQPKFVFRLSLDRPIDEIFQNMQSKTRYNIRLAERKGVTVKEDCTKQDLEEFYKILLVTCERDGFMVRSYDYFEAMWEKLVKRGYARLFMAHYRGKAIAGTLAFIFGDKAWYVYGASSNEYRNVMPNYALQWRMIEWAKENGCTIYDFRGVSGDLNPKNPLYGLYRFKKGFGGEFTEFIGEYDLPFSKPLYFLWEKGIPLYREARRKIINLTRKFNKCLT</sequence>
<dbReference type="GO" id="GO:0016747">
    <property type="term" value="F:acyltransferase activity, transferring groups other than amino-acyl groups"/>
    <property type="evidence" value="ECO:0007669"/>
    <property type="project" value="InterPro"/>
</dbReference>
<keyword evidence="5 8" id="KW-0012">Acyltransferase</keyword>
<dbReference type="EC" id="2.3.2.10" evidence="8"/>
<organism evidence="8 9">
    <name type="scientific">Koleobacter methoxysyntrophicus</name>
    <dbReference type="NCBI Taxonomy" id="2751313"/>
    <lineage>
        <taxon>Bacteria</taxon>
        <taxon>Bacillati</taxon>
        <taxon>Bacillota</taxon>
        <taxon>Clostridia</taxon>
        <taxon>Koleobacterales</taxon>
        <taxon>Koleobacteraceae</taxon>
        <taxon>Koleobacter</taxon>
    </lineage>
</organism>
<keyword evidence="6" id="KW-0961">Cell wall biogenesis/degradation</keyword>
<dbReference type="InterPro" id="IPR016181">
    <property type="entry name" value="Acyl_CoA_acyltransferase"/>
</dbReference>
<dbReference type="GO" id="GO:0008360">
    <property type="term" value="P:regulation of cell shape"/>
    <property type="evidence" value="ECO:0007669"/>
    <property type="project" value="UniProtKB-KW"/>
</dbReference>
<dbReference type="RefSeq" id="WP_206708994.1">
    <property type="nucleotide sequence ID" value="NZ_CP059066.1"/>
</dbReference>
<feature type="domain" description="N-acetyltransferase" evidence="7">
    <location>
        <begin position="181"/>
        <end position="333"/>
    </location>
</feature>
<dbReference type="SUPFAM" id="SSF55729">
    <property type="entry name" value="Acyl-CoA N-acyltransferases (Nat)"/>
    <property type="match status" value="2"/>
</dbReference>
<keyword evidence="4" id="KW-0573">Peptidoglycan synthesis</keyword>
<dbReference type="Pfam" id="PF02388">
    <property type="entry name" value="FemAB"/>
    <property type="match status" value="2"/>
</dbReference>
<dbReference type="AlphaFoldDB" id="A0A8A0RK29"/>
<dbReference type="GO" id="GO:0071555">
    <property type="term" value="P:cell wall organization"/>
    <property type="evidence" value="ECO:0007669"/>
    <property type="project" value="UniProtKB-KW"/>
</dbReference>
<dbReference type="Gene3D" id="3.40.630.30">
    <property type="match status" value="2"/>
</dbReference>
<protein>
    <submittedName>
        <fullName evidence="8">UDP-N-acetylmuramoylpentapeptide-lysine N(6)-alanyltransferase</fullName>
        <ecNumber evidence="8">2.3.2.10</ecNumber>
    </submittedName>
</protein>
<dbReference type="GO" id="GO:0047206">
    <property type="term" value="F:UDP-N-acetylmuramoylpentapeptide-lysine N6-alanyltransferase activity"/>
    <property type="evidence" value="ECO:0007669"/>
    <property type="project" value="UniProtKB-EC"/>
</dbReference>
<dbReference type="GO" id="GO:0009252">
    <property type="term" value="P:peptidoglycan biosynthetic process"/>
    <property type="evidence" value="ECO:0007669"/>
    <property type="project" value="UniProtKB-KW"/>
</dbReference>
<keyword evidence="3" id="KW-0133">Cell shape</keyword>
<evidence type="ECO:0000313" key="8">
    <source>
        <dbReference type="EMBL" id="QSQ08791.1"/>
    </source>
</evidence>
<dbReference type="InterPro" id="IPR050644">
    <property type="entry name" value="PG_Glycine_Bridge_Synth"/>
</dbReference>
<keyword evidence="2 8" id="KW-0808">Transferase</keyword>
<name>A0A8A0RK29_9FIRM</name>
<dbReference type="InterPro" id="IPR003447">
    <property type="entry name" value="FEMABX"/>
</dbReference>
<dbReference type="InterPro" id="IPR000182">
    <property type="entry name" value="GNAT_dom"/>
</dbReference>
<keyword evidence="9" id="KW-1185">Reference proteome</keyword>
<evidence type="ECO:0000256" key="6">
    <source>
        <dbReference type="ARBA" id="ARBA00023316"/>
    </source>
</evidence>
<dbReference type="PANTHER" id="PTHR36174">
    <property type="entry name" value="LIPID II:GLYCINE GLYCYLTRANSFERASE"/>
    <property type="match status" value="1"/>
</dbReference>
<evidence type="ECO:0000256" key="1">
    <source>
        <dbReference type="ARBA" id="ARBA00009943"/>
    </source>
</evidence>
<evidence type="ECO:0000259" key="7">
    <source>
        <dbReference type="PROSITE" id="PS51186"/>
    </source>
</evidence>
<reference evidence="8" key="1">
    <citation type="submission" date="2020-07" db="EMBL/GenBank/DDBJ databases">
        <title>Koleobacter methoxysyntrophicus gen. nov., sp. nov., a novel anaerobic bacterium isolated from deep subsurface oil field and proposal of Koleobacterales ord. nov. in the phylum Firmicutes.</title>
        <authorList>
            <person name="Sakamoto S."/>
            <person name="Tamaki H."/>
        </authorList>
    </citation>
    <scope>NUCLEOTIDE SEQUENCE</scope>
    <source>
        <strain evidence="8">NRmbB1</strain>
    </source>
</reference>
<evidence type="ECO:0000313" key="9">
    <source>
        <dbReference type="Proteomes" id="UP000662904"/>
    </source>
</evidence>
<gene>
    <name evidence="8" type="primary">femX</name>
    <name evidence="8" type="ORF">H0A61_01136</name>
</gene>
<proteinExistence type="inferred from homology"/>